<evidence type="ECO:0000256" key="11">
    <source>
        <dbReference type="ARBA" id="ARBA00038053"/>
    </source>
</evidence>
<accession>A0A7X0T6N6</accession>
<dbReference type="GO" id="GO:0005886">
    <property type="term" value="C:plasma membrane"/>
    <property type="evidence" value="ECO:0007669"/>
    <property type="project" value="TreeGrafter"/>
</dbReference>
<evidence type="ECO:0000256" key="14">
    <source>
        <dbReference type="ARBA" id="ARBA00044770"/>
    </source>
</evidence>
<feature type="transmembrane region" description="Helical" evidence="17">
    <location>
        <begin position="159"/>
        <end position="178"/>
    </location>
</feature>
<evidence type="ECO:0000313" key="18">
    <source>
        <dbReference type="EMBL" id="MBC1322715.1"/>
    </source>
</evidence>
<evidence type="ECO:0000256" key="4">
    <source>
        <dbReference type="ARBA" id="ARBA00022692"/>
    </source>
</evidence>
<dbReference type="AlphaFoldDB" id="A0A7X0T6N6"/>
<dbReference type="GO" id="GO:0051301">
    <property type="term" value="P:cell division"/>
    <property type="evidence" value="ECO:0007669"/>
    <property type="project" value="InterPro"/>
</dbReference>
<evidence type="ECO:0000256" key="8">
    <source>
        <dbReference type="ARBA" id="ARBA00023136"/>
    </source>
</evidence>
<comment type="caution">
    <text evidence="18">The sequence shown here is derived from an EMBL/GenBank/DDBJ whole genome shotgun (WGS) entry which is preliminary data.</text>
</comment>
<dbReference type="GO" id="GO:0008955">
    <property type="term" value="F:peptidoglycan glycosyltransferase activity"/>
    <property type="evidence" value="ECO:0007669"/>
    <property type="project" value="UniProtKB-EC"/>
</dbReference>
<comment type="subcellular location">
    <subcellularLocation>
        <location evidence="1">Membrane</location>
        <topology evidence="1">Multi-pass membrane protein</topology>
    </subcellularLocation>
</comment>
<dbReference type="PROSITE" id="PS00428">
    <property type="entry name" value="FTSW_RODA_SPOVE"/>
    <property type="match status" value="1"/>
</dbReference>
<evidence type="ECO:0000256" key="9">
    <source>
        <dbReference type="ARBA" id="ARBA00032370"/>
    </source>
</evidence>
<evidence type="ECO:0000256" key="1">
    <source>
        <dbReference type="ARBA" id="ARBA00004141"/>
    </source>
</evidence>
<dbReference type="PANTHER" id="PTHR30474:SF2">
    <property type="entry name" value="PEPTIDOGLYCAN GLYCOSYLTRANSFERASE FTSW-RELATED"/>
    <property type="match status" value="1"/>
</dbReference>
<evidence type="ECO:0000256" key="15">
    <source>
        <dbReference type="ARBA" id="ARBA00049902"/>
    </source>
</evidence>
<dbReference type="GO" id="GO:0008360">
    <property type="term" value="P:regulation of cell shape"/>
    <property type="evidence" value="ECO:0007669"/>
    <property type="project" value="UniProtKB-KW"/>
</dbReference>
<keyword evidence="2" id="KW-0328">Glycosyltransferase</keyword>
<dbReference type="InterPro" id="IPR001182">
    <property type="entry name" value="FtsW/RodA"/>
</dbReference>
<evidence type="ECO:0000256" key="2">
    <source>
        <dbReference type="ARBA" id="ARBA00022676"/>
    </source>
</evidence>
<evidence type="ECO:0000256" key="10">
    <source>
        <dbReference type="ARBA" id="ARBA00033270"/>
    </source>
</evidence>
<feature type="transmembrane region" description="Helical" evidence="17">
    <location>
        <begin position="274"/>
        <end position="296"/>
    </location>
</feature>
<feature type="transmembrane region" description="Helical" evidence="17">
    <location>
        <begin position="135"/>
        <end position="153"/>
    </location>
</feature>
<feature type="transmembrane region" description="Helical" evidence="17">
    <location>
        <begin position="185"/>
        <end position="202"/>
    </location>
</feature>
<dbReference type="EMBL" id="JAAROP010000005">
    <property type="protein sequence ID" value="MBC1322715.1"/>
    <property type="molecule type" value="Genomic_DNA"/>
</dbReference>
<evidence type="ECO:0000256" key="16">
    <source>
        <dbReference type="ARBA" id="ARBA00049966"/>
    </source>
</evidence>
<keyword evidence="8 17" id="KW-0472">Membrane</keyword>
<dbReference type="GO" id="GO:0015648">
    <property type="term" value="F:lipid-linked peptidoglycan transporter activity"/>
    <property type="evidence" value="ECO:0007669"/>
    <property type="project" value="TreeGrafter"/>
</dbReference>
<feature type="transmembrane region" description="Helical" evidence="17">
    <location>
        <begin position="308"/>
        <end position="334"/>
    </location>
</feature>
<evidence type="ECO:0000256" key="12">
    <source>
        <dbReference type="ARBA" id="ARBA00041185"/>
    </source>
</evidence>
<organism evidence="18 19">
    <name type="scientific">Listeria welshimeri</name>
    <dbReference type="NCBI Taxonomy" id="1643"/>
    <lineage>
        <taxon>Bacteria</taxon>
        <taxon>Bacillati</taxon>
        <taxon>Bacillota</taxon>
        <taxon>Bacilli</taxon>
        <taxon>Bacillales</taxon>
        <taxon>Listeriaceae</taxon>
        <taxon>Listeria</taxon>
    </lineage>
</organism>
<dbReference type="InterPro" id="IPR018365">
    <property type="entry name" value="Cell_cycle_FtsW-rel_CS"/>
</dbReference>
<reference evidence="18 19" key="1">
    <citation type="submission" date="2020-03" db="EMBL/GenBank/DDBJ databases">
        <title>Soil Listeria distribution.</title>
        <authorList>
            <person name="Liao J."/>
            <person name="Wiedmann M."/>
        </authorList>
    </citation>
    <scope>NUCLEOTIDE SEQUENCE [LARGE SCALE GENOMIC DNA]</scope>
    <source>
        <strain evidence="18 19">FSL L7-1829</strain>
    </source>
</reference>
<evidence type="ECO:0000256" key="6">
    <source>
        <dbReference type="ARBA" id="ARBA00022984"/>
    </source>
</evidence>
<name>A0A7X0T6N6_LISWE</name>
<dbReference type="EC" id="2.4.99.28" evidence="14"/>
<keyword evidence="3" id="KW-0808">Transferase</keyword>
<keyword evidence="7 17" id="KW-1133">Transmembrane helix</keyword>
<feature type="transmembrane region" description="Helical" evidence="17">
    <location>
        <begin position="340"/>
        <end position="362"/>
    </location>
</feature>
<comment type="function">
    <text evidence="16">Peptidoglycan polymerase that is essential for cell division.</text>
</comment>
<evidence type="ECO:0000256" key="17">
    <source>
        <dbReference type="SAM" id="Phobius"/>
    </source>
</evidence>
<protein>
    <recommendedName>
        <fullName evidence="12">Probable peptidoglycan glycosyltransferase FtsW</fullName>
        <ecNumber evidence="14">2.4.99.28</ecNumber>
    </recommendedName>
    <alternativeName>
        <fullName evidence="13">Cell division protein FtsW</fullName>
    </alternativeName>
    <alternativeName>
        <fullName evidence="10">Cell wall polymerase</fullName>
    </alternativeName>
    <alternativeName>
        <fullName evidence="9">Peptidoglycan polymerase</fullName>
    </alternativeName>
</protein>
<dbReference type="GO" id="GO:0009252">
    <property type="term" value="P:peptidoglycan biosynthetic process"/>
    <property type="evidence" value="ECO:0007669"/>
    <property type="project" value="UniProtKB-KW"/>
</dbReference>
<keyword evidence="4 17" id="KW-0812">Transmembrane</keyword>
<keyword evidence="5" id="KW-0133">Cell shape</keyword>
<sequence>MRAGKLLFVTYLLLSVWSLLLVYSTSYGVAIMRYKVEPSYFFDRQLIFYGLGLLGLLLCSRINVKLFYRRWMLRMLVGSLLGLLILVLVTGSAANNAQRWLSFAGVTFQPTETVKLLLILVIATVFLKKGCGARVQYWLLGFLFLTVGLVFLQPDLGTALILGVIGVALFLTSGVGLTRLVRVSIWAFGVLILVATLIYFFHPDFFSSAKLGRFAFLDPFNLHNLDASYQLRNGYYAIGSGGVFGNGLGGSIQKLGYLPEPHTDFIMTLIAEELGVFGVIWTIFLLMLFTFTALYIAICSQFIFDSMVCIGVAAWISVQMFLNLGGVSGIIPLTGVPLPFISYGGSSVVMLSCAAGFVLAAARRNWLARTREVVYL</sequence>
<feature type="transmembrane region" description="Helical" evidence="17">
    <location>
        <begin position="46"/>
        <end position="64"/>
    </location>
</feature>
<dbReference type="Proteomes" id="UP000522007">
    <property type="component" value="Unassembled WGS sequence"/>
</dbReference>
<evidence type="ECO:0000256" key="7">
    <source>
        <dbReference type="ARBA" id="ARBA00022989"/>
    </source>
</evidence>
<dbReference type="Pfam" id="PF01098">
    <property type="entry name" value="FTSW_RODA_SPOVE"/>
    <property type="match status" value="1"/>
</dbReference>
<dbReference type="GO" id="GO:0032153">
    <property type="term" value="C:cell division site"/>
    <property type="evidence" value="ECO:0007669"/>
    <property type="project" value="TreeGrafter"/>
</dbReference>
<evidence type="ECO:0000313" key="19">
    <source>
        <dbReference type="Proteomes" id="UP000522007"/>
    </source>
</evidence>
<evidence type="ECO:0000256" key="13">
    <source>
        <dbReference type="ARBA" id="ARBA00041418"/>
    </source>
</evidence>
<comment type="catalytic activity">
    <reaction evidence="15">
        <text>[GlcNAc-(1-&gt;4)-Mur2Ac(oyl-L-Ala-gamma-D-Glu-L-Lys-D-Ala-D-Ala)](n)-di-trans,octa-cis-undecaprenyl diphosphate + beta-D-GlcNAc-(1-&gt;4)-Mur2Ac(oyl-L-Ala-gamma-D-Glu-L-Lys-D-Ala-D-Ala)-di-trans,octa-cis-undecaprenyl diphosphate = [GlcNAc-(1-&gt;4)-Mur2Ac(oyl-L-Ala-gamma-D-Glu-L-Lys-D-Ala-D-Ala)](n+1)-di-trans,octa-cis-undecaprenyl diphosphate + di-trans,octa-cis-undecaprenyl diphosphate + H(+)</text>
        <dbReference type="Rhea" id="RHEA:23708"/>
        <dbReference type="Rhea" id="RHEA-COMP:9602"/>
        <dbReference type="Rhea" id="RHEA-COMP:9603"/>
        <dbReference type="ChEBI" id="CHEBI:15378"/>
        <dbReference type="ChEBI" id="CHEBI:58405"/>
        <dbReference type="ChEBI" id="CHEBI:60033"/>
        <dbReference type="ChEBI" id="CHEBI:78435"/>
        <dbReference type="EC" id="2.4.99.28"/>
    </reaction>
</comment>
<feature type="transmembrane region" description="Helical" evidence="17">
    <location>
        <begin position="100"/>
        <end position="123"/>
    </location>
</feature>
<comment type="similarity">
    <text evidence="11">Belongs to the SEDS family. FtsW subfamily.</text>
</comment>
<proteinExistence type="inferred from homology"/>
<evidence type="ECO:0000256" key="3">
    <source>
        <dbReference type="ARBA" id="ARBA00022679"/>
    </source>
</evidence>
<dbReference type="PANTHER" id="PTHR30474">
    <property type="entry name" value="CELL CYCLE PROTEIN"/>
    <property type="match status" value="1"/>
</dbReference>
<feature type="transmembrane region" description="Helical" evidence="17">
    <location>
        <begin position="71"/>
        <end position="94"/>
    </location>
</feature>
<evidence type="ECO:0000256" key="5">
    <source>
        <dbReference type="ARBA" id="ARBA00022960"/>
    </source>
</evidence>
<gene>
    <name evidence="18" type="ORF">HB853_07135</name>
</gene>
<keyword evidence="6" id="KW-0573">Peptidoglycan synthesis</keyword>